<evidence type="ECO:0000256" key="2">
    <source>
        <dbReference type="SAM" id="SignalP"/>
    </source>
</evidence>
<dbReference type="PANTHER" id="PTHR41247">
    <property type="entry name" value="HTH-TYPE TRANSCRIPTIONAL REPRESSOR YCNK"/>
    <property type="match status" value="1"/>
</dbReference>
<dbReference type="Gene3D" id="3.30.70.2060">
    <property type="match status" value="1"/>
</dbReference>
<dbReference type="Proteomes" id="UP000606921">
    <property type="component" value="Unassembled WGS sequence"/>
</dbReference>
<name>A0ABN7JMA7_9HYPH</name>
<dbReference type="InterPro" id="IPR008719">
    <property type="entry name" value="N2O_reductase_NosL"/>
</dbReference>
<reference evidence="3 4" key="1">
    <citation type="submission" date="2020-11" db="EMBL/GenBank/DDBJ databases">
        <authorList>
            <person name="Lassalle F."/>
        </authorList>
    </citation>
    <scope>NUCLEOTIDE SEQUENCE [LARGE SCALE GENOMIC DNA]</scope>
    <source>
        <strain evidence="3 4">JC140</strain>
    </source>
</reference>
<feature type="region of interest" description="Disordered" evidence="1">
    <location>
        <begin position="162"/>
        <end position="187"/>
    </location>
</feature>
<dbReference type="SUPFAM" id="SSF160387">
    <property type="entry name" value="NosL/MerB-like"/>
    <property type="match status" value="1"/>
</dbReference>
<gene>
    <name evidence="3" type="ORF">REJC140_00589</name>
</gene>
<feature type="chain" id="PRO_5045783679" evidence="2">
    <location>
        <begin position="19"/>
        <end position="187"/>
    </location>
</feature>
<accession>A0ABN7JMA7</accession>
<dbReference type="RefSeq" id="WP_142592689.1">
    <property type="nucleotide sequence ID" value="NZ_CABFWF030000012.1"/>
</dbReference>
<dbReference type="PROSITE" id="PS51257">
    <property type="entry name" value="PROKAR_LIPOPROTEIN"/>
    <property type="match status" value="1"/>
</dbReference>
<evidence type="ECO:0000256" key="1">
    <source>
        <dbReference type="SAM" id="MobiDB-lite"/>
    </source>
</evidence>
<keyword evidence="4" id="KW-1185">Reference proteome</keyword>
<comment type="caution">
    <text evidence="3">The sequence shown here is derived from an EMBL/GenBank/DDBJ whole genome shotgun (WGS) entry which is preliminary data.</text>
</comment>
<evidence type="ECO:0000313" key="4">
    <source>
        <dbReference type="Proteomes" id="UP000606921"/>
    </source>
</evidence>
<dbReference type="PANTHER" id="PTHR41247:SF1">
    <property type="entry name" value="HTH-TYPE TRANSCRIPTIONAL REPRESSOR YCNK"/>
    <property type="match status" value="1"/>
</dbReference>
<sequence>MRLSVPAIVLMASLSLLSCSKEEATSPPPPFSLTEDAMGRYCGMNVLEHPGPKGQVILQHIPEAIWFSSARDTLAFTMLPEEPRDVAAIYVSDMGKAQSWYNPGATNWVDARQAYFVIDSSELSGMGAAEAVPFSQEADARTFQERHGGRIVRFDEVPQDYILGQSTPAPEGAPAGSDAARQGDAHG</sequence>
<feature type="signal peptide" evidence="2">
    <location>
        <begin position="1"/>
        <end position="18"/>
    </location>
</feature>
<dbReference type="Gene3D" id="3.30.70.2050">
    <property type="match status" value="1"/>
</dbReference>
<organism evidence="3 4">
    <name type="scientific">Pseudorhizobium endolithicum</name>
    <dbReference type="NCBI Taxonomy" id="1191678"/>
    <lineage>
        <taxon>Bacteria</taxon>
        <taxon>Pseudomonadati</taxon>
        <taxon>Pseudomonadota</taxon>
        <taxon>Alphaproteobacteria</taxon>
        <taxon>Hyphomicrobiales</taxon>
        <taxon>Rhizobiaceae</taxon>
        <taxon>Rhizobium/Agrobacterium group</taxon>
        <taxon>Pseudorhizobium</taxon>
    </lineage>
</organism>
<proteinExistence type="predicted"/>
<keyword evidence="2" id="KW-0732">Signal</keyword>
<dbReference type="Pfam" id="PF05573">
    <property type="entry name" value="NosL"/>
    <property type="match status" value="1"/>
</dbReference>
<protein>
    <submittedName>
        <fullName evidence="3">Copper chaperone</fullName>
    </submittedName>
</protein>
<evidence type="ECO:0000313" key="3">
    <source>
        <dbReference type="EMBL" id="CAD7038167.1"/>
    </source>
</evidence>
<dbReference type="EMBL" id="CABFWF030000012">
    <property type="protein sequence ID" value="CAD7038167.1"/>
    <property type="molecule type" value="Genomic_DNA"/>
</dbReference>